<protein>
    <submittedName>
        <fullName evidence="1">Uncharacterized protein</fullName>
    </submittedName>
</protein>
<organism evidence="1 2">
    <name type="scientific">Panicum virgatum</name>
    <name type="common">Blackwell switchgrass</name>
    <dbReference type="NCBI Taxonomy" id="38727"/>
    <lineage>
        <taxon>Eukaryota</taxon>
        <taxon>Viridiplantae</taxon>
        <taxon>Streptophyta</taxon>
        <taxon>Embryophyta</taxon>
        <taxon>Tracheophyta</taxon>
        <taxon>Spermatophyta</taxon>
        <taxon>Magnoliopsida</taxon>
        <taxon>Liliopsida</taxon>
        <taxon>Poales</taxon>
        <taxon>Poaceae</taxon>
        <taxon>PACMAD clade</taxon>
        <taxon>Panicoideae</taxon>
        <taxon>Panicodae</taxon>
        <taxon>Paniceae</taxon>
        <taxon>Panicinae</taxon>
        <taxon>Panicum</taxon>
        <taxon>Panicum sect. Hiantes</taxon>
    </lineage>
</organism>
<comment type="caution">
    <text evidence="1">The sequence shown here is derived from an EMBL/GenBank/DDBJ whole genome shotgun (WGS) entry which is preliminary data.</text>
</comment>
<gene>
    <name evidence="1" type="ORF">PVAP13_2NG611220</name>
</gene>
<reference evidence="1" key="1">
    <citation type="submission" date="2020-05" db="EMBL/GenBank/DDBJ databases">
        <title>WGS assembly of Panicum virgatum.</title>
        <authorList>
            <person name="Lovell J.T."/>
            <person name="Jenkins J."/>
            <person name="Shu S."/>
            <person name="Juenger T.E."/>
            <person name="Schmutz J."/>
        </authorList>
    </citation>
    <scope>NUCLEOTIDE SEQUENCE</scope>
    <source>
        <strain evidence="1">AP13</strain>
    </source>
</reference>
<proteinExistence type="predicted"/>
<dbReference type="AlphaFoldDB" id="A0A8T0VTQ0"/>
<evidence type="ECO:0000313" key="2">
    <source>
        <dbReference type="Proteomes" id="UP000823388"/>
    </source>
</evidence>
<evidence type="ECO:0000313" key="1">
    <source>
        <dbReference type="EMBL" id="KAG2638590.1"/>
    </source>
</evidence>
<keyword evidence="2" id="KW-1185">Reference proteome</keyword>
<name>A0A8T0VTQ0_PANVG</name>
<dbReference type="Proteomes" id="UP000823388">
    <property type="component" value="Chromosome 2N"/>
</dbReference>
<sequence length="158" mass="17139">MRQHQETVKLQLFQQQQMLQYFSGCFGALYSHVGLPAPPPAQFPPLDPAAPTGPAASLPQTPLASFPMSPLLYPGRRLFLEQQRQFQDFQQLSTAQSRPLATVSSTLPVEALQFDSMSPPPLRPSPVRASMESSLLMSLAASVAPQTDSTTQVSQGGE</sequence>
<accession>A0A8T0VTQ0</accession>
<dbReference type="EMBL" id="CM029040">
    <property type="protein sequence ID" value="KAG2638590.1"/>
    <property type="molecule type" value="Genomic_DNA"/>
</dbReference>